<reference evidence="2" key="1">
    <citation type="submission" date="2018-10" db="EMBL/GenBank/DDBJ databases">
        <title>Acidithiobacillus sulfuriphilus sp. nov.: an extremely acidophilic sulfur-oxidizing chemolithotroph isolated from a neutral pH environment.</title>
        <authorList>
            <person name="Falagan C."/>
            <person name="Moya-Beltran A."/>
            <person name="Quatrini R."/>
            <person name="Johnson D.B."/>
        </authorList>
    </citation>
    <scope>NUCLEOTIDE SEQUENCE [LARGE SCALE GENOMIC DNA]</scope>
    <source>
        <strain evidence="2">CJ-2</strain>
    </source>
</reference>
<evidence type="ECO:0000256" key="1">
    <source>
        <dbReference type="SAM" id="SignalP"/>
    </source>
</evidence>
<dbReference type="Gene3D" id="2.20.130.30">
    <property type="entry name" value="Protein of unknown function DUF2782"/>
    <property type="match status" value="1"/>
</dbReference>
<organism evidence="2">
    <name type="scientific">Acidithiobacillus sulfuriphilus</name>
    <dbReference type="NCBI Taxonomy" id="1867749"/>
    <lineage>
        <taxon>Bacteria</taxon>
        <taxon>Pseudomonadati</taxon>
        <taxon>Pseudomonadota</taxon>
        <taxon>Acidithiobacillia</taxon>
        <taxon>Acidithiobacillales</taxon>
        <taxon>Acidithiobacillaceae</taxon>
        <taxon>Acidithiobacillus</taxon>
    </lineage>
</organism>
<protein>
    <submittedName>
        <fullName evidence="2">DUF2782 domain-containing protein</fullName>
    </submittedName>
</protein>
<dbReference type="OrthoDB" id="5296182at2"/>
<dbReference type="EMBL" id="RIZI01000181">
    <property type="protein sequence ID" value="RNF59737.1"/>
    <property type="molecule type" value="Genomic_DNA"/>
</dbReference>
<evidence type="ECO:0000313" key="2">
    <source>
        <dbReference type="EMBL" id="RNF59737.1"/>
    </source>
</evidence>
<feature type="chain" id="PRO_5018238838" evidence="1">
    <location>
        <begin position="25"/>
        <end position="110"/>
    </location>
</feature>
<feature type="signal peptide" evidence="1">
    <location>
        <begin position="1"/>
        <end position="24"/>
    </location>
</feature>
<accession>A0A3M8QU75</accession>
<dbReference type="InterPro" id="IPR021357">
    <property type="entry name" value="DUF2782"/>
</dbReference>
<keyword evidence="1" id="KW-0732">Signal</keyword>
<dbReference type="Pfam" id="PF11191">
    <property type="entry name" value="DUF2782"/>
    <property type="match status" value="1"/>
</dbReference>
<dbReference type="AlphaFoldDB" id="A0A3M8QU75"/>
<sequence>MVRSICIVMGASLLALSFSTLARAEDLQKLHLPSLAPESKIGPKAQIKAPEGSRIEEYKVNGRVYMVKVIPPKPFPPYYLVDKGGTGRFTQVPQNDAEHLSVPSWVIFRW</sequence>
<gene>
    <name evidence="2" type="ORF">EC580_10570</name>
</gene>
<name>A0A3M8QU75_9PROT</name>
<comment type="caution">
    <text evidence="2">The sequence shown here is derived from an EMBL/GenBank/DDBJ whole genome shotgun (WGS) entry which is preliminary data.</text>
</comment>
<proteinExistence type="predicted"/>
<dbReference type="RefSeq" id="WP_123104850.1">
    <property type="nucleotide sequence ID" value="NZ_CP127527.1"/>
</dbReference>